<feature type="compositionally biased region" description="Low complexity" evidence="1">
    <location>
        <begin position="182"/>
        <end position="194"/>
    </location>
</feature>
<dbReference type="PANTHER" id="PTHR40623">
    <property type="entry name" value="INTEGRAL MEMBRANE PROTEIN"/>
    <property type="match status" value="1"/>
</dbReference>
<feature type="region of interest" description="Disordered" evidence="1">
    <location>
        <begin position="281"/>
        <end position="345"/>
    </location>
</feature>
<feature type="compositionally biased region" description="Polar residues" evidence="1">
    <location>
        <begin position="139"/>
        <end position="148"/>
    </location>
</feature>
<feature type="region of interest" description="Disordered" evidence="1">
    <location>
        <begin position="168"/>
        <end position="194"/>
    </location>
</feature>
<feature type="region of interest" description="Disordered" evidence="1">
    <location>
        <begin position="416"/>
        <end position="457"/>
    </location>
</feature>
<keyword evidence="4" id="KW-1185">Reference proteome</keyword>
<sequence>MGTFFVSWQLWQELTFVLACSLVLTLLAGCLKLLFENRRIRRLHNNTRAGEKERMQISEQLRVDEETAQVLFGIRALESGIEVEGVWISRTNTPAQNSPATSIASIPYETSFETSFSSLELSLPQPTSPLAADARPQTGLANTYSGSESPIDGVELLVPSPISPYPVNRLSRAKRPSSNGYSQLRQSTTSSSLENLEELATKHEEDGKWNMELAIPSHIKDGDIEANKGQRMVDNDETVLPYIHESLISDPTGDLTDPRIYDPNGDLDLLRTHRMSHVAETGQLRPRPRIARSSSPRPDMRESLDILGLTGETQHNPSLSCSRHPSPSRSVTSLDERPIASSTPISEDKLSNIAKQNKISLILERESFQIAPEDVVREEIPIPLAAIEVGTFRHENRNSQVLRKVNSGFEILKPGTFTTAAPDNATEVSQKRQSKKLQKKRPGSSSSRKSFGSVDHM</sequence>
<keyword evidence="2" id="KW-0472">Membrane</keyword>
<dbReference type="Proteomes" id="UP000799429">
    <property type="component" value="Unassembled WGS sequence"/>
</dbReference>
<evidence type="ECO:0000313" key="3">
    <source>
        <dbReference type="EMBL" id="KAF2842559.1"/>
    </source>
</evidence>
<evidence type="ECO:0000256" key="2">
    <source>
        <dbReference type="SAM" id="Phobius"/>
    </source>
</evidence>
<comment type="caution">
    <text evidence="3">The sequence shown here is derived from an EMBL/GenBank/DDBJ whole genome shotgun (WGS) entry which is preliminary data.</text>
</comment>
<feature type="compositionally biased region" description="Basic residues" evidence="1">
    <location>
        <begin position="432"/>
        <end position="442"/>
    </location>
</feature>
<dbReference type="AlphaFoldDB" id="A0A9P4SHP7"/>
<accession>A0A9P4SHP7</accession>
<gene>
    <name evidence="3" type="ORF">M501DRAFT_1013896</name>
</gene>
<feature type="compositionally biased region" description="Low complexity" evidence="1">
    <location>
        <begin position="443"/>
        <end position="457"/>
    </location>
</feature>
<proteinExistence type="predicted"/>
<dbReference type="OrthoDB" id="5426165at2759"/>
<evidence type="ECO:0000313" key="4">
    <source>
        <dbReference type="Proteomes" id="UP000799429"/>
    </source>
</evidence>
<protein>
    <submittedName>
        <fullName evidence="3">Uncharacterized protein</fullName>
    </submittedName>
</protein>
<dbReference type="PANTHER" id="PTHR40623:SF2">
    <property type="entry name" value="INTEGRAL MEMBRANE PROTEIN"/>
    <property type="match status" value="1"/>
</dbReference>
<feature type="region of interest" description="Disordered" evidence="1">
    <location>
        <begin position="123"/>
        <end position="148"/>
    </location>
</feature>
<keyword evidence="2" id="KW-1133">Transmembrane helix</keyword>
<name>A0A9P4SHP7_9PEZI</name>
<feature type="compositionally biased region" description="Polar residues" evidence="1">
    <location>
        <begin position="311"/>
        <end position="333"/>
    </location>
</feature>
<reference evidence="3" key="1">
    <citation type="journal article" date="2020" name="Stud. Mycol.">
        <title>101 Dothideomycetes genomes: a test case for predicting lifestyles and emergence of pathogens.</title>
        <authorList>
            <person name="Haridas S."/>
            <person name="Albert R."/>
            <person name="Binder M."/>
            <person name="Bloem J."/>
            <person name="Labutti K."/>
            <person name="Salamov A."/>
            <person name="Andreopoulos B."/>
            <person name="Baker S."/>
            <person name="Barry K."/>
            <person name="Bills G."/>
            <person name="Bluhm B."/>
            <person name="Cannon C."/>
            <person name="Castanera R."/>
            <person name="Culley D."/>
            <person name="Daum C."/>
            <person name="Ezra D."/>
            <person name="Gonzalez J."/>
            <person name="Henrissat B."/>
            <person name="Kuo A."/>
            <person name="Liang C."/>
            <person name="Lipzen A."/>
            <person name="Lutzoni F."/>
            <person name="Magnuson J."/>
            <person name="Mondo S."/>
            <person name="Nolan M."/>
            <person name="Ohm R."/>
            <person name="Pangilinan J."/>
            <person name="Park H.-J."/>
            <person name="Ramirez L."/>
            <person name="Alfaro M."/>
            <person name="Sun H."/>
            <person name="Tritt A."/>
            <person name="Yoshinaga Y."/>
            <person name="Zwiers L.-H."/>
            <person name="Turgeon B."/>
            <person name="Goodwin S."/>
            <person name="Spatafora J."/>
            <person name="Crous P."/>
            <person name="Grigoriev I."/>
        </authorList>
    </citation>
    <scope>NUCLEOTIDE SEQUENCE</scope>
    <source>
        <strain evidence="3">CBS 101060</strain>
    </source>
</reference>
<organism evidence="3 4">
    <name type="scientific">Patellaria atrata CBS 101060</name>
    <dbReference type="NCBI Taxonomy" id="1346257"/>
    <lineage>
        <taxon>Eukaryota</taxon>
        <taxon>Fungi</taxon>
        <taxon>Dikarya</taxon>
        <taxon>Ascomycota</taxon>
        <taxon>Pezizomycotina</taxon>
        <taxon>Dothideomycetes</taxon>
        <taxon>Dothideomycetes incertae sedis</taxon>
        <taxon>Patellariales</taxon>
        <taxon>Patellariaceae</taxon>
        <taxon>Patellaria</taxon>
    </lineage>
</organism>
<dbReference type="EMBL" id="MU006090">
    <property type="protein sequence ID" value="KAF2842559.1"/>
    <property type="molecule type" value="Genomic_DNA"/>
</dbReference>
<keyword evidence="2" id="KW-0812">Transmembrane</keyword>
<evidence type="ECO:0000256" key="1">
    <source>
        <dbReference type="SAM" id="MobiDB-lite"/>
    </source>
</evidence>
<feature type="transmembrane region" description="Helical" evidence="2">
    <location>
        <begin position="14"/>
        <end position="35"/>
    </location>
</feature>